<dbReference type="InterPro" id="IPR023198">
    <property type="entry name" value="PGP-like_dom2"/>
</dbReference>
<name>B3PEU5_CELJU</name>
<dbReference type="InterPro" id="IPR036412">
    <property type="entry name" value="HAD-like_sf"/>
</dbReference>
<keyword evidence="1" id="KW-0378">Hydrolase</keyword>
<dbReference type="NCBIfam" id="TIGR01549">
    <property type="entry name" value="HAD-SF-IA-v1"/>
    <property type="match status" value="1"/>
</dbReference>
<dbReference type="SFLD" id="SFLDG01135">
    <property type="entry name" value="C1.5.6:_HAD__Beta-PGM__Phospha"/>
    <property type="match status" value="1"/>
</dbReference>
<dbReference type="Pfam" id="PF13419">
    <property type="entry name" value="HAD_2"/>
    <property type="match status" value="1"/>
</dbReference>
<dbReference type="InterPro" id="IPR050155">
    <property type="entry name" value="HAD-like_hydrolase_sf"/>
</dbReference>
<dbReference type="GO" id="GO:0005829">
    <property type="term" value="C:cytosol"/>
    <property type="evidence" value="ECO:0007669"/>
    <property type="project" value="TreeGrafter"/>
</dbReference>
<gene>
    <name evidence="1" type="ordered locus">CJA_1670</name>
</gene>
<protein>
    <submittedName>
        <fullName evidence="1">HAD-superfamily hydrolase</fullName>
        <ecNumber evidence="1">3.1.3.18</ecNumber>
    </submittedName>
</protein>
<dbReference type="InterPro" id="IPR023214">
    <property type="entry name" value="HAD_sf"/>
</dbReference>
<dbReference type="PANTHER" id="PTHR43434">
    <property type="entry name" value="PHOSPHOGLYCOLATE PHOSPHATASE"/>
    <property type="match status" value="1"/>
</dbReference>
<proteinExistence type="predicted"/>
<dbReference type="Proteomes" id="UP000001036">
    <property type="component" value="Chromosome"/>
</dbReference>
<evidence type="ECO:0000313" key="1">
    <source>
        <dbReference type="EMBL" id="ACE83699.1"/>
    </source>
</evidence>
<dbReference type="STRING" id="498211.CJA_1670"/>
<keyword evidence="2" id="KW-1185">Reference proteome</keyword>
<dbReference type="OrthoDB" id="9782449at2"/>
<dbReference type="GO" id="GO:0006281">
    <property type="term" value="P:DNA repair"/>
    <property type="evidence" value="ECO:0007669"/>
    <property type="project" value="TreeGrafter"/>
</dbReference>
<dbReference type="AlphaFoldDB" id="B3PEU5"/>
<dbReference type="NCBIfam" id="TIGR01509">
    <property type="entry name" value="HAD-SF-IA-v3"/>
    <property type="match status" value="1"/>
</dbReference>
<dbReference type="HOGENOM" id="CLU_045011_19_2_6"/>
<dbReference type="GO" id="GO:0008967">
    <property type="term" value="F:phosphoglycolate phosphatase activity"/>
    <property type="evidence" value="ECO:0007669"/>
    <property type="project" value="UniProtKB-EC"/>
</dbReference>
<dbReference type="eggNOG" id="COG0546">
    <property type="taxonomic scope" value="Bacteria"/>
</dbReference>
<dbReference type="RefSeq" id="WP_012487293.1">
    <property type="nucleotide sequence ID" value="NC_010995.1"/>
</dbReference>
<dbReference type="InterPro" id="IPR006439">
    <property type="entry name" value="HAD-SF_hydro_IA"/>
</dbReference>
<dbReference type="EMBL" id="CP000934">
    <property type="protein sequence ID" value="ACE83699.1"/>
    <property type="molecule type" value="Genomic_DNA"/>
</dbReference>
<dbReference type="PANTHER" id="PTHR43434:SF24">
    <property type="entry name" value="HYDROLASE-RELATED"/>
    <property type="match status" value="1"/>
</dbReference>
<dbReference type="InterPro" id="IPR041492">
    <property type="entry name" value="HAD_2"/>
</dbReference>
<dbReference type="SUPFAM" id="SSF56784">
    <property type="entry name" value="HAD-like"/>
    <property type="match status" value="1"/>
</dbReference>
<dbReference type="EC" id="3.1.3.18" evidence="1"/>
<dbReference type="Gene3D" id="1.10.150.240">
    <property type="entry name" value="Putative phosphatase, domain 2"/>
    <property type="match status" value="1"/>
</dbReference>
<accession>B3PEU5</accession>
<reference evidence="1 2" key="1">
    <citation type="journal article" date="2008" name="J. Bacteriol.">
        <title>Insights into plant cell wall degradation from the genome sequence of the soil bacterium Cellvibrio japonicus.</title>
        <authorList>
            <person name="Deboy R.T."/>
            <person name="Mongodin E.F."/>
            <person name="Fouts D.E."/>
            <person name="Tailford L.E."/>
            <person name="Khouri H."/>
            <person name="Emerson J.B."/>
            <person name="Mohamoud Y."/>
            <person name="Watkins K."/>
            <person name="Henrissat B."/>
            <person name="Gilbert H.J."/>
            <person name="Nelson K.E."/>
        </authorList>
    </citation>
    <scope>NUCLEOTIDE SEQUENCE [LARGE SCALE GENOMIC DNA]</scope>
    <source>
        <strain evidence="1 2">Ueda107</strain>
    </source>
</reference>
<organism evidence="1 2">
    <name type="scientific">Cellvibrio japonicus (strain Ueda107)</name>
    <name type="common">Pseudomonas fluorescens subsp. cellulosa</name>
    <dbReference type="NCBI Taxonomy" id="498211"/>
    <lineage>
        <taxon>Bacteria</taxon>
        <taxon>Pseudomonadati</taxon>
        <taxon>Pseudomonadota</taxon>
        <taxon>Gammaproteobacteria</taxon>
        <taxon>Cellvibrionales</taxon>
        <taxon>Cellvibrionaceae</taxon>
        <taxon>Cellvibrio</taxon>
    </lineage>
</organism>
<dbReference type="SFLD" id="SFLDS00003">
    <property type="entry name" value="Haloacid_Dehalogenase"/>
    <property type="match status" value="1"/>
</dbReference>
<dbReference type="Gene3D" id="3.40.50.1000">
    <property type="entry name" value="HAD superfamily/HAD-like"/>
    <property type="match status" value="1"/>
</dbReference>
<evidence type="ECO:0000313" key="2">
    <source>
        <dbReference type="Proteomes" id="UP000001036"/>
    </source>
</evidence>
<sequence length="215" mass="24388">MLFIFDWDGTLCDSTATITRAMQAAARDMGWEPLVDHEIHEIIGLGLPEALMRLYPQVSTLERQQLRDMYAQRFVEFDQACPAEFFPHVRATLDNLRQQGHILAVATGKSRRGLDRIFGVMGLSDYFHATRCADETASKPNPLMLQQLLQLFEVDANGAVMVGDTEYDMAMARSIQMPRIAVSYGAHHPNRLKTYNPELCLDQFSQLLEWPALRG</sequence>
<dbReference type="SFLD" id="SFLDG01129">
    <property type="entry name" value="C1.5:_HAD__Beta-PGM__Phosphata"/>
    <property type="match status" value="1"/>
</dbReference>
<dbReference type="KEGG" id="cja:CJA_1670"/>